<feature type="domain" description="Glycosyltransferase 2-like" evidence="1">
    <location>
        <begin position="5"/>
        <end position="165"/>
    </location>
</feature>
<reference evidence="2 3" key="1">
    <citation type="submission" date="2014-03" db="EMBL/GenBank/DDBJ databases">
        <title>The draft genome sequence of Marivita geojedonensis KCTC 23882.</title>
        <authorList>
            <person name="Lai Q."/>
            <person name="Shao Z."/>
        </authorList>
    </citation>
    <scope>NUCLEOTIDE SEQUENCE [LARGE SCALE GENOMIC DNA]</scope>
    <source>
        <strain evidence="2 3">DPG-138</strain>
    </source>
</reference>
<dbReference type="PANTHER" id="PTHR43685:SF2">
    <property type="entry name" value="GLYCOSYLTRANSFERASE 2-LIKE DOMAIN-CONTAINING PROTEIN"/>
    <property type="match status" value="1"/>
</dbReference>
<dbReference type="STRING" id="1123756.MGEO_15905"/>
<sequence>MTFASIVVPAFNVQETLAETLRALLAQTYPDFEIIVVDDGSSDDTPQIARSFESDPRLRVIRQANRGLAGARNTGIAAARGEVIGFCDADDLWVPAKLATHMAHLNAHPEVGISYSGSALIDDNGERMGQSQRPRLKDVDAAVIFKRNPIGNGSAVVLRREVFESIAYRPRHETERDWYFDETFRQSEDIECWLRIALSTDWVFEGVPGLLTHYRINAGGLSAATDRQLAAWERMVVKLTPLNPAFFSVNTHAARAYQLRYLSRRAISDLDPKRAVLLSRAWLRESRAPLIEEPIKSGVTLAATMVLVVMGGAAIRRAMGLIARRASSGQAT</sequence>
<dbReference type="RefSeq" id="WP_085640095.1">
    <property type="nucleotide sequence ID" value="NZ_JFKC01000019.1"/>
</dbReference>
<evidence type="ECO:0000313" key="3">
    <source>
        <dbReference type="Proteomes" id="UP000193926"/>
    </source>
</evidence>
<dbReference type="InterPro" id="IPR050834">
    <property type="entry name" value="Glycosyltransf_2"/>
</dbReference>
<protein>
    <submittedName>
        <fullName evidence="2">Glucosyl transferase</fullName>
    </submittedName>
</protein>
<comment type="caution">
    <text evidence="2">The sequence shown here is derived from an EMBL/GenBank/DDBJ whole genome shotgun (WGS) entry which is preliminary data.</text>
</comment>
<keyword evidence="2" id="KW-0808">Transferase</keyword>
<name>A0A1X4NI07_9RHOB</name>
<organism evidence="2 3">
    <name type="scientific">Marivita geojedonensis</name>
    <dbReference type="NCBI Taxonomy" id="1123756"/>
    <lineage>
        <taxon>Bacteria</taxon>
        <taxon>Pseudomonadati</taxon>
        <taxon>Pseudomonadota</taxon>
        <taxon>Alphaproteobacteria</taxon>
        <taxon>Rhodobacterales</taxon>
        <taxon>Roseobacteraceae</taxon>
        <taxon>Marivita</taxon>
    </lineage>
</organism>
<evidence type="ECO:0000259" key="1">
    <source>
        <dbReference type="Pfam" id="PF00535"/>
    </source>
</evidence>
<dbReference type="Gene3D" id="3.90.550.10">
    <property type="entry name" value="Spore Coat Polysaccharide Biosynthesis Protein SpsA, Chain A"/>
    <property type="match status" value="1"/>
</dbReference>
<dbReference type="PANTHER" id="PTHR43685">
    <property type="entry name" value="GLYCOSYLTRANSFERASE"/>
    <property type="match status" value="1"/>
</dbReference>
<dbReference type="Proteomes" id="UP000193926">
    <property type="component" value="Unassembled WGS sequence"/>
</dbReference>
<dbReference type="CDD" id="cd00761">
    <property type="entry name" value="Glyco_tranf_GTA_type"/>
    <property type="match status" value="1"/>
</dbReference>
<dbReference type="SUPFAM" id="SSF53448">
    <property type="entry name" value="Nucleotide-diphospho-sugar transferases"/>
    <property type="match status" value="1"/>
</dbReference>
<dbReference type="EMBL" id="JFKC01000019">
    <property type="protein sequence ID" value="OSQ47607.1"/>
    <property type="molecule type" value="Genomic_DNA"/>
</dbReference>
<accession>A0A1X4NI07</accession>
<dbReference type="OrthoDB" id="5291101at2"/>
<keyword evidence="3" id="KW-1185">Reference proteome</keyword>
<proteinExistence type="predicted"/>
<evidence type="ECO:0000313" key="2">
    <source>
        <dbReference type="EMBL" id="OSQ47607.1"/>
    </source>
</evidence>
<dbReference type="InterPro" id="IPR029044">
    <property type="entry name" value="Nucleotide-diphossugar_trans"/>
</dbReference>
<dbReference type="AlphaFoldDB" id="A0A1X4NI07"/>
<dbReference type="Pfam" id="PF00535">
    <property type="entry name" value="Glycos_transf_2"/>
    <property type="match status" value="1"/>
</dbReference>
<dbReference type="GO" id="GO:0016740">
    <property type="term" value="F:transferase activity"/>
    <property type="evidence" value="ECO:0007669"/>
    <property type="project" value="UniProtKB-KW"/>
</dbReference>
<dbReference type="InterPro" id="IPR001173">
    <property type="entry name" value="Glyco_trans_2-like"/>
</dbReference>
<gene>
    <name evidence="2" type="ORF">MGEO_15905</name>
</gene>